<dbReference type="RefSeq" id="WP_138153803.1">
    <property type="nucleotide sequence ID" value="NZ_VANU01000008.1"/>
</dbReference>
<name>A0A5R8XX49_9BACT</name>
<dbReference type="Proteomes" id="UP000308901">
    <property type="component" value="Unassembled WGS sequence"/>
</dbReference>
<dbReference type="OrthoDB" id="5339731at2"/>
<protein>
    <recommendedName>
        <fullName evidence="3">Formate hydrogenlyase maturation protein HycH</fullName>
    </recommendedName>
</protein>
<dbReference type="InterPro" id="IPR010005">
    <property type="entry name" value="Formate_DH_maturation_HycH"/>
</dbReference>
<keyword evidence="2" id="KW-1185">Reference proteome</keyword>
<evidence type="ECO:0000313" key="2">
    <source>
        <dbReference type="Proteomes" id="UP000308901"/>
    </source>
</evidence>
<evidence type="ECO:0000313" key="1">
    <source>
        <dbReference type="EMBL" id="TLP35589.1"/>
    </source>
</evidence>
<dbReference type="Pfam" id="PF07450">
    <property type="entry name" value="HycH"/>
    <property type="match status" value="1"/>
</dbReference>
<proteinExistence type="predicted"/>
<gene>
    <name evidence="1" type="ORF">FDK22_15005</name>
</gene>
<evidence type="ECO:0008006" key="3">
    <source>
        <dbReference type="Google" id="ProtNLM"/>
    </source>
</evidence>
<organism evidence="1 2">
    <name type="scientific">Arcobacter arenosus</name>
    <dbReference type="NCBI Taxonomy" id="2576037"/>
    <lineage>
        <taxon>Bacteria</taxon>
        <taxon>Pseudomonadati</taxon>
        <taxon>Campylobacterota</taxon>
        <taxon>Epsilonproteobacteria</taxon>
        <taxon>Campylobacterales</taxon>
        <taxon>Arcobacteraceae</taxon>
        <taxon>Arcobacter</taxon>
    </lineage>
</organism>
<comment type="caution">
    <text evidence="1">The sequence shown here is derived from an EMBL/GenBank/DDBJ whole genome shotgun (WGS) entry which is preliminary data.</text>
</comment>
<reference evidence="1 2" key="1">
    <citation type="submission" date="2019-05" db="EMBL/GenBank/DDBJ databases">
        <title>Arcobacter sp. nov., isolated from sea sediment.</title>
        <authorList>
            <person name="Kim W."/>
        </authorList>
    </citation>
    <scope>NUCLEOTIDE SEQUENCE [LARGE SCALE GENOMIC DNA]</scope>
    <source>
        <strain evidence="1 2">CAU 1517</strain>
    </source>
</reference>
<accession>A0A5R8XX49</accession>
<sequence length="116" mass="13388">MIEICRLTKRQVDPSSKKKMPTPLEQIKIFSLAVGHGIGSVDFVECIGEMEDSAYDEMLKSCDEYATFKLGNLSKYFEIEVFPEHARMLVNEMPNCFLKEQFLSLQEGYIVIRKKL</sequence>
<dbReference type="AlphaFoldDB" id="A0A5R8XX49"/>
<dbReference type="EMBL" id="VANU01000008">
    <property type="protein sequence ID" value="TLP35589.1"/>
    <property type="molecule type" value="Genomic_DNA"/>
</dbReference>